<evidence type="ECO:0000259" key="2">
    <source>
        <dbReference type="Pfam" id="PF12697"/>
    </source>
</evidence>
<keyword evidence="1" id="KW-1133">Transmembrane helix</keyword>
<dbReference type="Pfam" id="PF12697">
    <property type="entry name" value="Abhydrolase_6"/>
    <property type="match status" value="1"/>
</dbReference>
<evidence type="ECO:0000256" key="1">
    <source>
        <dbReference type="SAM" id="Phobius"/>
    </source>
</evidence>
<reference evidence="3" key="1">
    <citation type="submission" date="2020-02" db="EMBL/GenBank/DDBJ databases">
        <authorList>
            <person name="Scholz U."/>
            <person name="Mascher M."/>
            <person name="Fiebig A."/>
        </authorList>
    </citation>
    <scope>NUCLEOTIDE SEQUENCE</scope>
</reference>
<dbReference type="PANTHER" id="PTHR43689">
    <property type="entry name" value="HYDROLASE"/>
    <property type="match status" value="1"/>
</dbReference>
<feature type="transmembrane region" description="Helical" evidence="1">
    <location>
        <begin position="105"/>
        <end position="130"/>
    </location>
</feature>
<feature type="transmembrane region" description="Helical" evidence="1">
    <location>
        <begin position="43"/>
        <end position="64"/>
    </location>
</feature>
<feature type="transmembrane region" description="Helical" evidence="1">
    <location>
        <begin position="76"/>
        <end position="93"/>
    </location>
</feature>
<protein>
    <recommendedName>
        <fullName evidence="2">AB hydrolase-1 domain-containing protein</fullName>
    </recommendedName>
</protein>
<keyword evidence="1" id="KW-0472">Membrane</keyword>
<name>A0A7I8KZC8_SPIIN</name>
<dbReference type="Gene3D" id="3.40.50.1820">
    <property type="entry name" value="alpha/beta hydrolase"/>
    <property type="match status" value="1"/>
</dbReference>
<dbReference type="Proteomes" id="UP000663760">
    <property type="component" value="Chromosome 9"/>
</dbReference>
<gene>
    <name evidence="3" type="ORF">SI8410_09013798</name>
</gene>
<keyword evidence="1" id="KW-0812">Transmembrane</keyword>
<evidence type="ECO:0000313" key="4">
    <source>
        <dbReference type="Proteomes" id="UP000663760"/>
    </source>
</evidence>
<proteinExistence type="predicted"/>
<feature type="transmembrane region" description="Helical" evidence="1">
    <location>
        <begin position="151"/>
        <end position="172"/>
    </location>
</feature>
<feature type="transmembrane region" description="Helical" evidence="1">
    <location>
        <begin position="14"/>
        <end position="37"/>
    </location>
</feature>
<dbReference type="InterPro" id="IPR029058">
    <property type="entry name" value="AB_hydrolase_fold"/>
</dbReference>
<dbReference type="PRINTS" id="PR00412">
    <property type="entry name" value="EPOXHYDRLASE"/>
</dbReference>
<dbReference type="InterPro" id="IPR000639">
    <property type="entry name" value="Epox_hydrolase-like"/>
</dbReference>
<dbReference type="InterPro" id="IPR000073">
    <property type="entry name" value="AB_hydrolase_1"/>
</dbReference>
<organism evidence="3 4">
    <name type="scientific">Spirodela intermedia</name>
    <name type="common">Intermediate duckweed</name>
    <dbReference type="NCBI Taxonomy" id="51605"/>
    <lineage>
        <taxon>Eukaryota</taxon>
        <taxon>Viridiplantae</taxon>
        <taxon>Streptophyta</taxon>
        <taxon>Embryophyta</taxon>
        <taxon>Tracheophyta</taxon>
        <taxon>Spermatophyta</taxon>
        <taxon>Magnoliopsida</taxon>
        <taxon>Liliopsida</taxon>
        <taxon>Araceae</taxon>
        <taxon>Lemnoideae</taxon>
        <taxon>Spirodela</taxon>
    </lineage>
</organism>
<sequence length="653" mass="71003">MAAGKGNLERLWRAFRIIFFMITLVASLLVLSAPVLVAVGDTVGSLVLALKFACAGCHGLRGLLNKYSFRSSLMDISLISVIRSLVITCVYSFCDGPGLSHGPYLGIATVCSIASIIILSVKACVFSPLLEVERQDTSPLVRQTSYTNKAWCLPVMFIFSIVFALGHVMVAYRTSCRARRKLLLHRIDPEAILVCKNVFSGYGKVPRSPTPSSGKVSRIDGETKRSVVWEETNISISLLADADSLFLICQGLTLHYKISSIESPMSHTLSSSPFSECSPNCSPRRASSGKLKVDRPINIPSKNQHHISRSFSNQFHHSSLYAPLLSGLATSPNFFSDEVPSPSLDNHNSETCLPNSPSLETDTEQGGKFGVVLVHGFGGGVFSWRHVMGALARQIGCTVVAFDRPGWGLTSRPRRKDWEEKQLPNPYKMESQVDLLLSFCTALGFSSVVLVGHDDGGILVLKAAEKLRISGTFNVKVKGVVLLSVSLSREVVPAFARILLHTSLGKKHMVRPLLRTEITQVINRRAWYDVSKLTTEVLSLYKAPLCVEGWDEALHEIGRLSFSTVLSPQNAAALLKSVQDLPVLMVAGAEDALVTLKSAQAVASGFENSRLVAISGCGHLPHEECPKALLAALSPFITRLVPSALPDVLSQRQ</sequence>
<dbReference type="SUPFAM" id="SSF53474">
    <property type="entry name" value="alpha/beta-Hydrolases"/>
    <property type="match status" value="1"/>
</dbReference>
<accession>A0A7I8KZC8</accession>
<dbReference type="EMBL" id="LR746272">
    <property type="protein sequence ID" value="CAA7403120.1"/>
    <property type="molecule type" value="Genomic_DNA"/>
</dbReference>
<feature type="domain" description="AB hydrolase-1" evidence="2">
    <location>
        <begin position="371"/>
        <end position="631"/>
    </location>
</feature>
<dbReference type="AlphaFoldDB" id="A0A7I8KZC8"/>
<keyword evidence="4" id="KW-1185">Reference proteome</keyword>
<dbReference type="OrthoDB" id="19657at2759"/>
<evidence type="ECO:0000313" key="3">
    <source>
        <dbReference type="EMBL" id="CAA7403120.1"/>
    </source>
</evidence>
<dbReference type="PANTHER" id="PTHR43689:SF8">
    <property type="entry name" value="ALPHA_BETA-HYDROLASES SUPERFAMILY PROTEIN"/>
    <property type="match status" value="1"/>
</dbReference>
<dbReference type="GO" id="GO:0003824">
    <property type="term" value="F:catalytic activity"/>
    <property type="evidence" value="ECO:0007669"/>
    <property type="project" value="InterPro"/>
</dbReference>